<comment type="similarity">
    <text evidence="1 2">Belongs to the Dps family.</text>
</comment>
<comment type="caution">
    <text evidence="4">The sequence shown here is derived from an EMBL/GenBank/DDBJ whole genome shotgun (WGS) entry which is preliminary data.</text>
</comment>
<dbReference type="InterPro" id="IPR012347">
    <property type="entry name" value="Ferritin-like"/>
</dbReference>
<reference evidence="5" key="1">
    <citation type="submission" date="2018-05" db="EMBL/GenBank/DDBJ databases">
        <authorList>
            <person name="Liu B.-T."/>
        </authorList>
    </citation>
    <scope>NUCLEOTIDE SEQUENCE [LARGE SCALE GENOMIC DNA]</scope>
    <source>
        <strain evidence="5">WD6-1</strain>
    </source>
</reference>
<dbReference type="Proteomes" id="UP000245168">
    <property type="component" value="Unassembled WGS sequence"/>
</dbReference>
<dbReference type="InterPro" id="IPR002177">
    <property type="entry name" value="DPS_DNA-bd"/>
</dbReference>
<dbReference type="InterPro" id="IPR008331">
    <property type="entry name" value="Ferritin_DPS_dom"/>
</dbReference>
<evidence type="ECO:0000259" key="3">
    <source>
        <dbReference type="Pfam" id="PF00210"/>
    </source>
</evidence>
<dbReference type="EMBL" id="QEXV01000004">
    <property type="protein sequence ID" value="PWE16902.1"/>
    <property type="molecule type" value="Genomic_DNA"/>
</dbReference>
<dbReference type="GO" id="GO:0016722">
    <property type="term" value="F:oxidoreductase activity, acting on metal ions"/>
    <property type="evidence" value="ECO:0007669"/>
    <property type="project" value="InterPro"/>
</dbReference>
<dbReference type="InterPro" id="IPR023188">
    <property type="entry name" value="DPS_DNA-bd_CS"/>
</dbReference>
<dbReference type="InterPro" id="IPR009078">
    <property type="entry name" value="Ferritin-like_SF"/>
</dbReference>
<dbReference type="PANTHER" id="PTHR42932">
    <property type="entry name" value="GENERAL STRESS PROTEIN 20U"/>
    <property type="match status" value="1"/>
</dbReference>
<dbReference type="PANTHER" id="PTHR42932:SF3">
    <property type="entry name" value="DNA PROTECTION DURING STARVATION PROTEIN"/>
    <property type="match status" value="1"/>
</dbReference>
<dbReference type="PRINTS" id="PR01346">
    <property type="entry name" value="HELNAPAPROT"/>
</dbReference>
<dbReference type="PIRSF" id="PIRSF005900">
    <property type="entry name" value="Dps"/>
    <property type="match status" value="1"/>
</dbReference>
<feature type="domain" description="Ferritin/DPS" evidence="3">
    <location>
        <begin position="20"/>
        <end position="154"/>
    </location>
</feature>
<dbReference type="PROSITE" id="PS00819">
    <property type="entry name" value="DPS_2"/>
    <property type="match status" value="1"/>
</dbReference>
<dbReference type="GO" id="GO:0008199">
    <property type="term" value="F:ferric iron binding"/>
    <property type="evidence" value="ECO:0007669"/>
    <property type="project" value="InterPro"/>
</dbReference>
<organism evidence="4 5">
    <name type="scientific">Marinicauda salina</name>
    <dbReference type="NCBI Taxonomy" id="2135793"/>
    <lineage>
        <taxon>Bacteria</taxon>
        <taxon>Pseudomonadati</taxon>
        <taxon>Pseudomonadota</taxon>
        <taxon>Alphaproteobacteria</taxon>
        <taxon>Maricaulales</taxon>
        <taxon>Maricaulaceae</taxon>
        <taxon>Marinicauda</taxon>
    </lineage>
</organism>
<accession>A0A2U2BSD0</accession>
<name>A0A2U2BSD0_9PROT</name>
<gene>
    <name evidence="4" type="ORF">DDZ18_09310</name>
</gene>
<evidence type="ECO:0000256" key="1">
    <source>
        <dbReference type="ARBA" id="ARBA00009497"/>
    </source>
</evidence>
<protein>
    <submittedName>
        <fullName evidence="4">DNA starvation/stationary phase protection protein</fullName>
    </submittedName>
</protein>
<evidence type="ECO:0000313" key="5">
    <source>
        <dbReference type="Proteomes" id="UP000245168"/>
    </source>
</evidence>
<dbReference type="Pfam" id="PF00210">
    <property type="entry name" value="Ferritin"/>
    <property type="match status" value="1"/>
</dbReference>
<sequence>MDINMGLSANQREVMAGAVTRLLADTYALYFKTHAYHWNVTGPRFHALHNMFEEQYREMWEAVDEIAERVRALGVNAPISYDEMMESASIKADKKTPDADGMVANLVAGHEQVVRTAREVLALADEHDDEATADLVAPRVSAHEKTAWMLRATLG</sequence>
<evidence type="ECO:0000313" key="4">
    <source>
        <dbReference type="EMBL" id="PWE16902.1"/>
    </source>
</evidence>
<proteinExistence type="inferred from homology"/>
<dbReference type="RefSeq" id="WP_109253125.1">
    <property type="nucleotide sequence ID" value="NZ_QEXV01000004.1"/>
</dbReference>
<keyword evidence="5" id="KW-1185">Reference proteome</keyword>
<dbReference type="SUPFAM" id="SSF47240">
    <property type="entry name" value="Ferritin-like"/>
    <property type="match status" value="1"/>
</dbReference>
<dbReference type="CDD" id="cd01043">
    <property type="entry name" value="DPS"/>
    <property type="match status" value="1"/>
</dbReference>
<dbReference type="OrthoDB" id="9797687at2"/>
<dbReference type="Gene3D" id="1.20.1260.10">
    <property type="match status" value="1"/>
</dbReference>
<dbReference type="AlphaFoldDB" id="A0A2U2BSD0"/>
<evidence type="ECO:0000256" key="2">
    <source>
        <dbReference type="RuleBase" id="RU003875"/>
    </source>
</evidence>
<dbReference type="PROSITE" id="PS00818">
    <property type="entry name" value="DPS_1"/>
    <property type="match status" value="1"/>
</dbReference>